<comment type="caution">
    <text evidence="3">The sequence shown here is derived from an EMBL/GenBank/DDBJ whole genome shotgun (WGS) entry which is preliminary data.</text>
</comment>
<dbReference type="EMBL" id="CACTIH010007795">
    <property type="protein sequence ID" value="CAA3018181.1"/>
    <property type="molecule type" value="Genomic_DNA"/>
</dbReference>
<dbReference type="PANTHER" id="PTHR34566:SF2">
    <property type="entry name" value="ALTERED INHERITANCE OF MITOCHONDRIA PROTEIN"/>
    <property type="match status" value="1"/>
</dbReference>
<evidence type="ECO:0000313" key="4">
    <source>
        <dbReference type="Proteomes" id="UP000594638"/>
    </source>
</evidence>
<feature type="region of interest" description="Disordered" evidence="1">
    <location>
        <begin position="1"/>
        <end position="48"/>
    </location>
</feature>
<evidence type="ECO:0000313" key="3">
    <source>
        <dbReference type="EMBL" id="CAA3018181.1"/>
    </source>
</evidence>
<feature type="region of interest" description="Disordered" evidence="1">
    <location>
        <begin position="153"/>
        <end position="177"/>
    </location>
</feature>
<organism evidence="3 4">
    <name type="scientific">Olea europaea subsp. europaea</name>
    <dbReference type="NCBI Taxonomy" id="158383"/>
    <lineage>
        <taxon>Eukaryota</taxon>
        <taxon>Viridiplantae</taxon>
        <taxon>Streptophyta</taxon>
        <taxon>Embryophyta</taxon>
        <taxon>Tracheophyta</taxon>
        <taxon>Spermatophyta</taxon>
        <taxon>Magnoliopsida</taxon>
        <taxon>eudicotyledons</taxon>
        <taxon>Gunneridae</taxon>
        <taxon>Pentapetalae</taxon>
        <taxon>asterids</taxon>
        <taxon>lamiids</taxon>
        <taxon>Lamiales</taxon>
        <taxon>Oleaceae</taxon>
        <taxon>Oleeae</taxon>
        <taxon>Olea</taxon>
    </lineage>
</organism>
<evidence type="ECO:0000256" key="1">
    <source>
        <dbReference type="SAM" id="MobiDB-lite"/>
    </source>
</evidence>
<dbReference type="Pfam" id="PF26631">
    <property type="entry name" value="DUF8204"/>
    <property type="match status" value="1"/>
</dbReference>
<feature type="domain" description="DUF8204" evidence="2">
    <location>
        <begin position="53"/>
        <end position="142"/>
    </location>
</feature>
<name>A0A8S0UPI9_OLEEU</name>
<dbReference type="Proteomes" id="UP000594638">
    <property type="component" value="Unassembled WGS sequence"/>
</dbReference>
<dbReference type="Gramene" id="OE9A024816T2">
    <property type="protein sequence ID" value="OE9A024816C2"/>
    <property type="gene ID" value="OE9A024816"/>
</dbReference>
<sequence>MGEEEKRNPKSELDLEVKQSNESINHKMEDTNQLEEQSSTSSSKNTNANIQTGKTCKGCLYYSSHFKADSRNPLCVGLPRSLPNVPQYIVGESEMEASKKGRSLRDFRYACVGYALYTDRKKQVADGQETQTELPVCFGLEVIVDRSAAAPIHNREADGNGLPQRRTHKPTPSTGDEFLSRQAHSEFHFGNQIFSV</sequence>
<dbReference type="InterPro" id="IPR058517">
    <property type="entry name" value="DUF8204"/>
</dbReference>
<dbReference type="OrthoDB" id="510712at2759"/>
<dbReference type="PANTHER" id="PTHR34566">
    <property type="entry name" value="ALTERED INHERITANCE OF MITOCHONDRIA PROTEIN"/>
    <property type="match status" value="1"/>
</dbReference>
<dbReference type="AlphaFoldDB" id="A0A8S0UPI9"/>
<reference evidence="3 4" key="1">
    <citation type="submission" date="2019-12" db="EMBL/GenBank/DDBJ databases">
        <authorList>
            <person name="Alioto T."/>
            <person name="Alioto T."/>
            <person name="Gomez Garrido J."/>
        </authorList>
    </citation>
    <scope>NUCLEOTIDE SEQUENCE [LARGE SCALE GENOMIC DNA]</scope>
</reference>
<proteinExistence type="predicted"/>
<feature type="compositionally biased region" description="Basic and acidic residues" evidence="1">
    <location>
        <begin position="1"/>
        <end position="30"/>
    </location>
</feature>
<keyword evidence="4" id="KW-1185">Reference proteome</keyword>
<accession>A0A8S0UPI9</accession>
<evidence type="ECO:0000259" key="2">
    <source>
        <dbReference type="Pfam" id="PF26631"/>
    </source>
</evidence>
<gene>
    <name evidence="3" type="ORF">OLEA9_A024816</name>
</gene>
<protein>
    <recommendedName>
        <fullName evidence="2">DUF8204 domain-containing protein</fullName>
    </recommendedName>
</protein>